<proteinExistence type="predicted"/>
<evidence type="ECO:0000259" key="1">
    <source>
        <dbReference type="Pfam" id="PF01636"/>
    </source>
</evidence>
<name>A0A443HYV9_BYSSP</name>
<dbReference type="GeneID" id="39602030"/>
<dbReference type="Proteomes" id="UP000283841">
    <property type="component" value="Unassembled WGS sequence"/>
</dbReference>
<evidence type="ECO:0000313" key="2">
    <source>
        <dbReference type="EMBL" id="RWQ97025.1"/>
    </source>
</evidence>
<sequence>MSRIIDKSELVDSNRLVPDDLINIYRVDEKTVVKLCEPFRLSEAEALRYVHSRTSIPVPKVLNAYVDESLNRGVIVMEYVEGEVLRDVWDDMDDERRKKIIQQLKGFIAGLRSIKGKLVESFDDITCEDPVFRAELGWFGPYKTEDEFNDGLI</sequence>
<dbReference type="PANTHER" id="PTHR21310:SF58">
    <property type="entry name" value="AMINOGLYCOSIDE PHOSPHOTRANSFERASE DOMAIN-CONTAINING PROTEIN"/>
    <property type="match status" value="1"/>
</dbReference>
<dbReference type="InterPro" id="IPR011009">
    <property type="entry name" value="Kinase-like_dom_sf"/>
</dbReference>
<reference evidence="2 3" key="1">
    <citation type="journal article" date="2018" name="Front. Microbiol.">
        <title>Genomic and genetic insights into a cosmopolitan fungus, Paecilomyces variotii (Eurotiales).</title>
        <authorList>
            <person name="Urquhart A.S."/>
            <person name="Mondo S.J."/>
            <person name="Makela M.R."/>
            <person name="Hane J.K."/>
            <person name="Wiebenga A."/>
            <person name="He G."/>
            <person name="Mihaltcheva S."/>
            <person name="Pangilinan J."/>
            <person name="Lipzen A."/>
            <person name="Barry K."/>
            <person name="de Vries R.P."/>
            <person name="Grigoriev I.V."/>
            <person name="Idnurm A."/>
        </authorList>
    </citation>
    <scope>NUCLEOTIDE SEQUENCE [LARGE SCALE GENOMIC DNA]</scope>
    <source>
        <strain evidence="2 3">CBS 101075</strain>
    </source>
</reference>
<gene>
    <name evidence="2" type="ORF">C8Q69DRAFT_505897</name>
</gene>
<dbReference type="AlphaFoldDB" id="A0A443HYV9"/>
<dbReference type="STRING" id="264951.A0A443HYV9"/>
<dbReference type="EMBL" id="RCNU01000003">
    <property type="protein sequence ID" value="RWQ97025.1"/>
    <property type="molecule type" value="Genomic_DNA"/>
</dbReference>
<accession>A0A443HYV9</accession>
<dbReference type="Pfam" id="PF01636">
    <property type="entry name" value="APH"/>
    <property type="match status" value="1"/>
</dbReference>
<dbReference type="InterPro" id="IPR051678">
    <property type="entry name" value="AGP_Transferase"/>
</dbReference>
<keyword evidence="3" id="KW-1185">Reference proteome</keyword>
<dbReference type="PANTHER" id="PTHR21310">
    <property type="entry name" value="AMINOGLYCOSIDE PHOSPHOTRANSFERASE-RELATED-RELATED"/>
    <property type="match status" value="1"/>
</dbReference>
<protein>
    <recommendedName>
        <fullName evidence="1">Aminoglycoside phosphotransferase domain-containing protein</fullName>
    </recommendedName>
</protein>
<feature type="domain" description="Aminoglycoside phosphotransferase" evidence="1">
    <location>
        <begin position="18"/>
        <end position="122"/>
    </location>
</feature>
<comment type="caution">
    <text evidence="2">The sequence shown here is derived from an EMBL/GenBank/DDBJ whole genome shotgun (WGS) entry which is preliminary data.</text>
</comment>
<dbReference type="VEuPathDB" id="FungiDB:C8Q69DRAFT_505897"/>
<dbReference type="InterPro" id="IPR002575">
    <property type="entry name" value="Aminoglycoside_PTrfase"/>
</dbReference>
<evidence type="ECO:0000313" key="3">
    <source>
        <dbReference type="Proteomes" id="UP000283841"/>
    </source>
</evidence>
<dbReference type="RefSeq" id="XP_028486670.1">
    <property type="nucleotide sequence ID" value="XM_028632753.1"/>
</dbReference>
<organism evidence="2 3">
    <name type="scientific">Byssochlamys spectabilis</name>
    <name type="common">Paecilomyces variotii</name>
    <dbReference type="NCBI Taxonomy" id="264951"/>
    <lineage>
        <taxon>Eukaryota</taxon>
        <taxon>Fungi</taxon>
        <taxon>Dikarya</taxon>
        <taxon>Ascomycota</taxon>
        <taxon>Pezizomycotina</taxon>
        <taxon>Eurotiomycetes</taxon>
        <taxon>Eurotiomycetidae</taxon>
        <taxon>Eurotiales</taxon>
        <taxon>Thermoascaceae</taxon>
        <taxon>Paecilomyces</taxon>
    </lineage>
</organism>
<dbReference type="SUPFAM" id="SSF56112">
    <property type="entry name" value="Protein kinase-like (PK-like)"/>
    <property type="match status" value="1"/>
</dbReference>